<sequence>MLVITYDVGVNIMLGAQNAVLRSLFGNQHRYIGVAISREFSAVIDGGIAVGTIEAIEFLPIPGM</sequence>
<keyword evidence="2" id="KW-1185">Reference proteome</keyword>
<reference evidence="2" key="1">
    <citation type="journal article" date="2019" name="Int. J. Syst. Evol. Microbiol.">
        <title>The Global Catalogue of Microorganisms (GCM) 10K type strain sequencing project: providing services to taxonomists for standard genome sequencing and annotation.</title>
        <authorList>
            <consortium name="The Broad Institute Genomics Platform"/>
            <consortium name="The Broad Institute Genome Sequencing Center for Infectious Disease"/>
            <person name="Wu L."/>
            <person name="Ma J."/>
        </authorList>
    </citation>
    <scope>NUCLEOTIDE SEQUENCE [LARGE SCALE GENOMIC DNA]</scope>
    <source>
        <strain evidence="2">JCM 17591</strain>
    </source>
</reference>
<proteinExistence type="predicted"/>
<organism evidence="1 2">
    <name type="scientific">Gryllotalpicola koreensis</name>
    <dbReference type="NCBI Taxonomy" id="993086"/>
    <lineage>
        <taxon>Bacteria</taxon>
        <taxon>Bacillati</taxon>
        <taxon>Actinomycetota</taxon>
        <taxon>Actinomycetes</taxon>
        <taxon>Micrococcales</taxon>
        <taxon>Microbacteriaceae</taxon>
        <taxon>Gryllotalpicola</taxon>
    </lineage>
</organism>
<evidence type="ECO:0000313" key="1">
    <source>
        <dbReference type="EMBL" id="GAA4168075.1"/>
    </source>
</evidence>
<comment type="caution">
    <text evidence="1">The sequence shown here is derived from an EMBL/GenBank/DDBJ whole genome shotgun (WGS) entry which is preliminary data.</text>
</comment>
<dbReference type="EMBL" id="BAABBW010000001">
    <property type="protein sequence ID" value="GAA4168075.1"/>
    <property type="molecule type" value="Genomic_DNA"/>
</dbReference>
<evidence type="ECO:0000313" key="2">
    <source>
        <dbReference type="Proteomes" id="UP001501079"/>
    </source>
</evidence>
<protein>
    <submittedName>
        <fullName evidence="1">Uncharacterized protein</fullName>
    </submittedName>
</protein>
<gene>
    <name evidence="1" type="ORF">GCM10022287_02660</name>
</gene>
<dbReference type="RefSeq" id="WP_344751469.1">
    <property type="nucleotide sequence ID" value="NZ_BAABBW010000001.1"/>
</dbReference>
<accession>A0ABP7ZQL7</accession>
<name>A0ABP7ZQL7_9MICO</name>
<dbReference type="Proteomes" id="UP001501079">
    <property type="component" value="Unassembled WGS sequence"/>
</dbReference>